<organism evidence="1 2">
    <name type="scientific">Thelohanellus kitauei</name>
    <name type="common">Myxosporean</name>
    <dbReference type="NCBI Taxonomy" id="669202"/>
    <lineage>
        <taxon>Eukaryota</taxon>
        <taxon>Metazoa</taxon>
        <taxon>Cnidaria</taxon>
        <taxon>Myxozoa</taxon>
        <taxon>Myxosporea</taxon>
        <taxon>Bivalvulida</taxon>
        <taxon>Platysporina</taxon>
        <taxon>Myxobolidae</taxon>
        <taxon>Thelohanellus</taxon>
    </lineage>
</organism>
<dbReference type="Proteomes" id="UP000031668">
    <property type="component" value="Unassembled WGS sequence"/>
</dbReference>
<gene>
    <name evidence="1" type="ORF">RF11_04160</name>
</gene>
<proteinExistence type="predicted"/>
<reference evidence="1 2" key="1">
    <citation type="journal article" date="2014" name="Genome Biol. Evol.">
        <title>The genome of the myxosporean Thelohanellus kitauei shows adaptations to nutrient acquisition within its fish host.</title>
        <authorList>
            <person name="Yang Y."/>
            <person name="Xiong J."/>
            <person name="Zhou Z."/>
            <person name="Huo F."/>
            <person name="Miao W."/>
            <person name="Ran C."/>
            <person name="Liu Y."/>
            <person name="Zhang J."/>
            <person name="Feng J."/>
            <person name="Wang M."/>
            <person name="Wang M."/>
            <person name="Wang L."/>
            <person name="Yao B."/>
        </authorList>
    </citation>
    <scope>NUCLEOTIDE SEQUENCE [LARGE SCALE GENOMIC DNA]</scope>
    <source>
        <strain evidence="1">Wuqing</strain>
    </source>
</reference>
<name>A0A0C2NJ13_THEKT</name>
<dbReference type="AlphaFoldDB" id="A0A0C2NJ13"/>
<dbReference type="EMBL" id="JWZT01000570">
    <property type="protein sequence ID" value="KII74017.1"/>
    <property type="molecule type" value="Genomic_DNA"/>
</dbReference>
<evidence type="ECO:0000313" key="1">
    <source>
        <dbReference type="EMBL" id="KII74017.1"/>
    </source>
</evidence>
<evidence type="ECO:0000313" key="2">
    <source>
        <dbReference type="Proteomes" id="UP000031668"/>
    </source>
</evidence>
<comment type="caution">
    <text evidence="1">The sequence shown here is derived from an EMBL/GenBank/DDBJ whole genome shotgun (WGS) entry which is preliminary data.</text>
</comment>
<accession>A0A0C2NJ13</accession>
<protein>
    <submittedName>
        <fullName evidence="1">Uncharacterized protein</fullName>
    </submittedName>
</protein>
<keyword evidence="2" id="KW-1185">Reference proteome</keyword>
<sequence length="143" mass="16633">MWELILLYFGFSSFHHESNSVVIPYSIPAQQTLSKDTPVKAVTEASGSQPQKQMSSEIIKPVRQMPEKPSKIIDFTDRRDKKEDETWFPIRDYEKQILDIMEKTSGAKDRLYPRVVVLEKGQALEDPIKPKLLDFSKTRPFYI</sequence>